<protein>
    <recommendedName>
        <fullName evidence="3">HNH nuclease domain-containing protein</fullName>
    </recommendedName>
</protein>
<dbReference type="RefSeq" id="WP_078735878.1">
    <property type="nucleotide sequence ID" value="NZ_FUWL01000015.1"/>
</dbReference>
<name>A0A1T4MTF3_PORCN</name>
<reference evidence="1 2" key="1">
    <citation type="submission" date="2017-02" db="EMBL/GenBank/DDBJ databases">
        <authorList>
            <person name="Peterson S.W."/>
        </authorList>
    </citation>
    <scope>NUCLEOTIDE SEQUENCE [LARGE SCALE GENOMIC DNA]</scope>
    <source>
        <strain evidence="1 2">ATCC 700135</strain>
    </source>
</reference>
<evidence type="ECO:0008006" key="3">
    <source>
        <dbReference type="Google" id="ProtNLM"/>
    </source>
</evidence>
<evidence type="ECO:0000313" key="2">
    <source>
        <dbReference type="Proteomes" id="UP000189956"/>
    </source>
</evidence>
<proteinExistence type="predicted"/>
<organism evidence="1 2">
    <name type="scientific">Porphyromonas cangingivalis</name>
    <dbReference type="NCBI Taxonomy" id="36874"/>
    <lineage>
        <taxon>Bacteria</taxon>
        <taxon>Pseudomonadati</taxon>
        <taxon>Bacteroidota</taxon>
        <taxon>Bacteroidia</taxon>
        <taxon>Bacteroidales</taxon>
        <taxon>Porphyromonadaceae</taxon>
        <taxon>Porphyromonas</taxon>
    </lineage>
</organism>
<dbReference type="Proteomes" id="UP000189956">
    <property type="component" value="Unassembled WGS sequence"/>
</dbReference>
<dbReference type="Gene3D" id="1.10.30.50">
    <property type="match status" value="1"/>
</dbReference>
<gene>
    <name evidence="1" type="ORF">SAMN02745205_01652</name>
</gene>
<dbReference type="EMBL" id="FUWL01000015">
    <property type="protein sequence ID" value="SJZ69918.1"/>
    <property type="molecule type" value="Genomic_DNA"/>
</dbReference>
<sequence>MIKINTPNLDNIAEEYANILLSNWPANKKNTISHKEIREMLTCPADKLVSKNNDLENQKSREDIKEIFNYQYRLIKKKYNIPNYKGQRLAYWLINKIGIQVCPYCNHNYILTRDSRTPTAREAQLDHFYSQDSYPALALSFYNLIPSCSSCNRIKGTRKLTHNPYISGFENLPLFKVNNLITVITRQEIPDITTTPSSTQNPLVKNDLDLLYINPLYAQQTSLAEDLIFKAQGYLGGYYDSVIETFFKDKSLSMPEIKRMLFGYHLEVEDLSKQPLSKFGRDILEQLGICTPSTD</sequence>
<dbReference type="AlphaFoldDB" id="A0A1T4MTF3"/>
<evidence type="ECO:0000313" key="1">
    <source>
        <dbReference type="EMBL" id="SJZ69918.1"/>
    </source>
</evidence>
<accession>A0A1T4MTF3</accession>